<evidence type="ECO:0000256" key="1">
    <source>
        <dbReference type="SAM" id="MobiDB-lite"/>
    </source>
</evidence>
<reference evidence="2 3" key="1">
    <citation type="submission" date="2016-07" db="EMBL/GenBank/DDBJ databases">
        <title>Pervasive Adenine N6-methylation of Active Genes in Fungi.</title>
        <authorList>
            <consortium name="DOE Joint Genome Institute"/>
            <person name="Mondo S.J."/>
            <person name="Dannebaum R.O."/>
            <person name="Kuo R.C."/>
            <person name="Labutti K."/>
            <person name="Haridas S."/>
            <person name="Kuo A."/>
            <person name="Salamov A."/>
            <person name="Ahrendt S.R."/>
            <person name="Lipzen A."/>
            <person name="Sullivan W."/>
            <person name="Andreopoulos W.B."/>
            <person name="Clum A."/>
            <person name="Lindquist E."/>
            <person name="Daum C."/>
            <person name="Ramamoorthy G.K."/>
            <person name="Gryganskyi A."/>
            <person name="Culley D."/>
            <person name="Magnuson J.K."/>
            <person name="James T.Y."/>
            <person name="O'Malley M.A."/>
            <person name="Stajich J.E."/>
            <person name="Spatafora J.W."/>
            <person name="Visel A."/>
            <person name="Grigoriev I.V."/>
        </authorList>
    </citation>
    <scope>NUCLEOTIDE SEQUENCE [LARGE SCALE GENOMIC DNA]</scope>
    <source>
        <strain evidence="2 3">CBS 115471</strain>
    </source>
</reference>
<name>A0A1Y1YG57_9PLEO</name>
<comment type="caution">
    <text evidence="2">The sequence shown here is derived from an EMBL/GenBank/DDBJ whole genome shotgun (WGS) entry which is preliminary data.</text>
</comment>
<organism evidence="2 3">
    <name type="scientific">Clohesyomyces aquaticus</name>
    <dbReference type="NCBI Taxonomy" id="1231657"/>
    <lineage>
        <taxon>Eukaryota</taxon>
        <taxon>Fungi</taxon>
        <taxon>Dikarya</taxon>
        <taxon>Ascomycota</taxon>
        <taxon>Pezizomycotina</taxon>
        <taxon>Dothideomycetes</taxon>
        <taxon>Pleosporomycetidae</taxon>
        <taxon>Pleosporales</taxon>
        <taxon>Lindgomycetaceae</taxon>
        <taxon>Clohesyomyces</taxon>
    </lineage>
</organism>
<dbReference type="Proteomes" id="UP000193144">
    <property type="component" value="Unassembled WGS sequence"/>
</dbReference>
<sequence>MTEADETKYATEDSHDRDQQPDLPRAGVVQGARASVIAKYAIDQRVQITEVIADKRCAKCLYVADRQINPGTGKWEYQLTETQGEPDLYNNGQWYKQKEVHTA</sequence>
<evidence type="ECO:0000313" key="2">
    <source>
        <dbReference type="EMBL" id="ORX96604.1"/>
    </source>
</evidence>
<protein>
    <submittedName>
        <fullName evidence="2">Uncharacterized protein</fullName>
    </submittedName>
</protein>
<proteinExistence type="predicted"/>
<dbReference type="EMBL" id="MCFA01000252">
    <property type="protein sequence ID" value="ORX96604.1"/>
    <property type="molecule type" value="Genomic_DNA"/>
</dbReference>
<evidence type="ECO:0000313" key="3">
    <source>
        <dbReference type="Proteomes" id="UP000193144"/>
    </source>
</evidence>
<dbReference type="AlphaFoldDB" id="A0A1Y1YG57"/>
<accession>A0A1Y1YG57</accession>
<keyword evidence="3" id="KW-1185">Reference proteome</keyword>
<feature type="region of interest" description="Disordered" evidence="1">
    <location>
        <begin position="1"/>
        <end position="28"/>
    </location>
</feature>
<feature type="compositionally biased region" description="Basic and acidic residues" evidence="1">
    <location>
        <begin position="1"/>
        <end position="20"/>
    </location>
</feature>
<gene>
    <name evidence="2" type="ORF">BCR34DRAFT_607589</name>
</gene>